<keyword evidence="5" id="KW-1185">Reference proteome</keyword>
<dbReference type="InterPro" id="IPR001647">
    <property type="entry name" value="HTH_TetR"/>
</dbReference>
<evidence type="ECO:0000313" key="5">
    <source>
        <dbReference type="Proteomes" id="UP001597189"/>
    </source>
</evidence>
<gene>
    <name evidence="4" type="ORF">ACFQ44_13435</name>
</gene>
<evidence type="ECO:0000256" key="1">
    <source>
        <dbReference type="ARBA" id="ARBA00023125"/>
    </source>
</evidence>
<feature type="DNA-binding region" description="H-T-H motif" evidence="2">
    <location>
        <begin position="24"/>
        <end position="43"/>
    </location>
</feature>
<evidence type="ECO:0000259" key="3">
    <source>
        <dbReference type="PROSITE" id="PS50977"/>
    </source>
</evidence>
<evidence type="ECO:0000313" key="4">
    <source>
        <dbReference type="EMBL" id="MFD1456657.1"/>
    </source>
</evidence>
<sequence>MDIRHQLLHAVYTLAQRQAIKDMTVNDILAEAEVSRGSFYKYFADKYDVVNSYYEEAMTEIFKDCDAFTWQGIFTKMTTYLEKHRVFFRAAFQNEGQNAFTQFFRDYLNQKFAAIITTHSSHQALSTDERKAVRFFVDGFVTYTRQWILSDTPQSATDLGYELHLFMPEILCRIRLDLPVTTPTF</sequence>
<dbReference type="Pfam" id="PF14278">
    <property type="entry name" value="TetR_C_8"/>
    <property type="match status" value="1"/>
</dbReference>
<proteinExistence type="predicted"/>
<name>A0ABW4D9S8_9LACO</name>
<dbReference type="PANTHER" id="PTHR43479">
    <property type="entry name" value="ACREF/ENVCD OPERON REPRESSOR-RELATED"/>
    <property type="match status" value="1"/>
</dbReference>
<reference evidence="5" key="1">
    <citation type="journal article" date="2019" name="Int. J. Syst. Evol. Microbiol.">
        <title>The Global Catalogue of Microorganisms (GCM) 10K type strain sequencing project: providing services to taxonomists for standard genome sequencing and annotation.</title>
        <authorList>
            <consortium name="The Broad Institute Genomics Platform"/>
            <consortium name="The Broad Institute Genome Sequencing Center for Infectious Disease"/>
            <person name="Wu L."/>
            <person name="Ma J."/>
        </authorList>
    </citation>
    <scope>NUCLEOTIDE SEQUENCE [LARGE SCALE GENOMIC DNA]</scope>
    <source>
        <strain evidence="5">CCM 8979</strain>
    </source>
</reference>
<organism evidence="4 5">
    <name type="scientific">Levilactobacillus lanxiensis</name>
    <dbReference type="NCBI Taxonomy" id="2799568"/>
    <lineage>
        <taxon>Bacteria</taxon>
        <taxon>Bacillati</taxon>
        <taxon>Bacillota</taxon>
        <taxon>Bacilli</taxon>
        <taxon>Lactobacillales</taxon>
        <taxon>Lactobacillaceae</taxon>
        <taxon>Levilactobacillus</taxon>
    </lineage>
</organism>
<dbReference type="InterPro" id="IPR039532">
    <property type="entry name" value="TetR_C_Firmicutes"/>
</dbReference>
<protein>
    <submittedName>
        <fullName evidence="4">TetR/AcrR family transcriptional regulator</fullName>
    </submittedName>
</protein>
<dbReference type="Proteomes" id="UP001597189">
    <property type="component" value="Unassembled WGS sequence"/>
</dbReference>
<accession>A0ABW4D9S8</accession>
<dbReference type="Gene3D" id="1.10.357.10">
    <property type="entry name" value="Tetracycline Repressor, domain 2"/>
    <property type="match status" value="1"/>
</dbReference>
<dbReference type="PROSITE" id="PS50977">
    <property type="entry name" value="HTH_TETR_2"/>
    <property type="match status" value="1"/>
</dbReference>
<feature type="domain" description="HTH tetR-type" evidence="3">
    <location>
        <begin position="1"/>
        <end position="61"/>
    </location>
</feature>
<comment type="caution">
    <text evidence="4">The sequence shown here is derived from an EMBL/GenBank/DDBJ whole genome shotgun (WGS) entry which is preliminary data.</text>
</comment>
<dbReference type="PANTHER" id="PTHR43479:SF7">
    <property type="entry name" value="TETR-FAMILY TRANSCRIPTIONAL REGULATOR"/>
    <property type="match status" value="1"/>
</dbReference>
<dbReference type="EMBL" id="JBHTOD010000016">
    <property type="protein sequence ID" value="MFD1456657.1"/>
    <property type="molecule type" value="Genomic_DNA"/>
</dbReference>
<dbReference type="InterPro" id="IPR050624">
    <property type="entry name" value="HTH-type_Tx_Regulator"/>
</dbReference>
<dbReference type="InterPro" id="IPR009057">
    <property type="entry name" value="Homeodomain-like_sf"/>
</dbReference>
<keyword evidence="1 2" id="KW-0238">DNA-binding</keyword>
<evidence type="ECO:0000256" key="2">
    <source>
        <dbReference type="PROSITE-ProRule" id="PRU00335"/>
    </source>
</evidence>
<dbReference type="SUPFAM" id="SSF46689">
    <property type="entry name" value="Homeodomain-like"/>
    <property type="match status" value="1"/>
</dbReference>
<dbReference type="Pfam" id="PF00440">
    <property type="entry name" value="TetR_N"/>
    <property type="match status" value="1"/>
</dbReference>
<dbReference type="RefSeq" id="WP_203647118.1">
    <property type="nucleotide sequence ID" value="NZ_BOLN01000016.1"/>
</dbReference>